<dbReference type="EMBL" id="ATBP01000764">
    <property type="protein sequence ID" value="ETR69008.1"/>
    <property type="molecule type" value="Genomic_DNA"/>
</dbReference>
<evidence type="ECO:0008006" key="3">
    <source>
        <dbReference type="Google" id="ProtNLM"/>
    </source>
</evidence>
<accession>A0A1V1P2I0</accession>
<dbReference type="Proteomes" id="UP000189670">
    <property type="component" value="Unassembled WGS sequence"/>
</dbReference>
<gene>
    <name evidence="1" type="ORF">OMM_09966</name>
</gene>
<proteinExistence type="predicted"/>
<dbReference type="AlphaFoldDB" id="A0A1V1P2I0"/>
<comment type="caution">
    <text evidence="1">The sequence shown here is derived from an EMBL/GenBank/DDBJ whole genome shotgun (WGS) entry which is preliminary data.</text>
</comment>
<reference evidence="2" key="1">
    <citation type="submission" date="2012-11" db="EMBL/GenBank/DDBJ databases">
        <authorList>
            <person name="Lucero-Rivera Y.E."/>
            <person name="Tovar-Ramirez D."/>
        </authorList>
    </citation>
    <scope>NUCLEOTIDE SEQUENCE [LARGE SCALE GENOMIC DNA]</scope>
    <source>
        <strain evidence="2">Araruama</strain>
    </source>
</reference>
<protein>
    <recommendedName>
        <fullName evidence="3">G domain-containing protein</fullName>
    </recommendedName>
</protein>
<sequence>MAYLNSSTDLILFLTCPDKPLVNSDFNALEELKKQNTPIVVLVTKLDILSHTQMREYLKSIQKSTGLIPLPVSAATGQNIDLLRRFFRKSRQMYV</sequence>
<dbReference type="SUPFAM" id="SSF52540">
    <property type="entry name" value="P-loop containing nucleoside triphosphate hydrolases"/>
    <property type="match status" value="1"/>
</dbReference>
<dbReference type="InterPro" id="IPR027417">
    <property type="entry name" value="P-loop_NTPase"/>
</dbReference>
<name>A0A1V1P2I0_9BACT</name>
<evidence type="ECO:0000313" key="1">
    <source>
        <dbReference type="EMBL" id="ETR69008.1"/>
    </source>
</evidence>
<dbReference type="Gene3D" id="3.40.50.300">
    <property type="entry name" value="P-loop containing nucleotide triphosphate hydrolases"/>
    <property type="match status" value="1"/>
</dbReference>
<organism evidence="1 2">
    <name type="scientific">Candidatus Magnetoglobus multicellularis str. Araruama</name>
    <dbReference type="NCBI Taxonomy" id="890399"/>
    <lineage>
        <taxon>Bacteria</taxon>
        <taxon>Pseudomonadati</taxon>
        <taxon>Thermodesulfobacteriota</taxon>
        <taxon>Desulfobacteria</taxon>
        <taxon>Desulfobacterales</taxon>
        <taxon>Desulfobacteraceae</taxon>
        <taxon>Candidatus Magnetoglobus</taxon>
    </lineage>
</organism>
<evidence type="ECO:0000313" key="2">
    <source>
        <dbReference type="Proteomes" id="UP000189670"/>
    </source>
</evidence>